<dbReference type="PANTHER" id="PTHR12496">
    <property type="entry name" value="CGI-41 METHYLTRANSFERASE"/>
    <property type="match status" value="1"/>
</dbReference>
<feature type="domain" description="Methyltransferase" evidence="1">
    <location>
        <begin position="124"/>
        <end position="318"/>
    </location>
</feature>
<dbReference type="OrthoDB" id="10258156at2759"/>
<evidence type="ECO:0000313" key="3">
    <source>
        <dbReference type="Proteomes" id="UP000291343"/>
    </source>
</evidence>
<dbReference type="InterPro" id="IPR025714">
    <property type="entry name" value="Methyltranfer_dom"/>
</dbReference>
<dbReference type="STRING" id="195883.A0A482X6E7"/>
<keyword evidence="3" id="KW-1185">Reference proteome</keyword>
<name>A0A482X6E7_LAOST</name>
<dbReference type="FunCoup" id="A0A482X6E7">
    <property type="interactions" value="142"/>
</dbReference>
<dbReference type="EMBL" id="QKKF02017590">
    <property type="protein sequence ID" value="RZF40861.1"/>
    <property type="molecule type" value="Genomic_DNA"/>
</dbReference>
<dbReference type="Proteomes" id="UP000291343">
    <property type="component" value="Unassembled WGS sequence"/>
</dbReference>
<dbReference type="InterPro" id="IPR029063">
    <property type="entry name" value="SAM-dependent_MTases_sf"/>
</dbReference>
<evidence type="ECO:0000313" key="2">
    <source>
        <dbReference type="EMBL" id="RZF40861.1"/>
    </source>
</evidence>
<dbReference type="SUPFAM" id="SSF53335">
    <property type="entry name" value="S-adenosyl-L-methionine-dependent methyltransferases"/>
    <property type="match status" value="1"/>
</dbReference>
<protein>
    <recommendedName>
        <fullName evidence="1">Methyltransferase domain-containing protein</fullName>
    </recommendedName>
</protein>
<comment type="caution">
    <text evidence="2">The sequence shown here is derived from an EMBL/GenBank/DDBJ whole genome shotgun (WGS) entry which is preliminary data.</text>
</comment>
<reference evidence="2 3" key="1">
    <citation type="journal article" date="2017" name="Gigascience">
        <title>Genome sequence of the small brown planthopper, Laodelphax striatellus.</title>
        <authorList>
            <person name="Zhu J."/>
            <person name="Jiang F."/>
            <person name="Wang X."/>
            <person name="Yang P."/>
            <person name="Bao Y."/>
            <person name="Zhao W."/>
            <person name="Wang W."/>
            <person name="Lu H."/>
            <person name="Wang Q."/>
            <person name="Cui N."/>
            <person name="Li J."/>
            <person name="Chen X."/>
            <person name="Luo L."/>
            <person name="Yu J."/>
            <person name="Kang L."/>
            <person name="Cui F."/>
        </authorList>
    </citation>
    <scope>NUCLEOTIDE SEQUENCE [LARGE SCALE GENOMIC DNA]</scope>
    <source>
        <strain evidence="2">Lst14</strain>
    </source>
</reference>
<dbReference type="Pfam" id="PF13679">
    <property type="entry name" value="Methyltransf_32"/>
    <property type="match status" value="1"/>
</dbReference>
<accession>A0A482X6E7</accession>
<dbReference type="InterPro" id="IPR052220">
    <property type="entry name" value="METTL25"/>
</dbReference>
<dbReference type="AlphaFoldDB" id="A0A482X6E7"/>
<organism evidence="2 3">
    <name type="scientific">Laodelphax striatellus</name>
    <name type="common">Small brown planthopper</name>
    <name type="synonym">Delphax striatella</name>
    <dbReference type="NCBI Taxonomy" id="195883"/>
    <lineage>
        <taxon>Eukaryota</taxon>
        <taxon>Metazoa</taxon>
        <taxon>Ecdysozoa</taxon>
        <taxon>Arthropoda</taxon>
        <taxon>Hexapoda</taxon>
        <taxon>Insecta</taxon>
        <taxon>Pterygota</taxon>
        <taxon>Neoptera</taxon>
        <taxon>Paraneoptera</taxon>
        <taxon>Hemiptera</taxon>
        <taxon>Auchenorrhyncha</taxon>
        <taxon>Fulgoroidea</taxon>
        <taxon>Delphacidae</taxon>
        <taxon>Criomorphinae</taxon>
        <taxon>Laodelphax</taxon>
    </lineage>
</organism>
<dbReference type="InParanoid" id="A0A482X6E7"/>
<proteinExistence type="predicted"/>
<dbReference type="PANTHER" id="PTHR12496:SF9">
    <property type="entry name" value="METHYLTRANSFERASE-LIKE PROTEIN 25-RELATED"/>
    <property type="match status" value="1"/>
</dbReference>
<gene>
    <name evidence="2" type="ORF">LSTR_LSTR003371</name>
</gene>
<sequence length="500" mass="57193">MNFTKSLYQVKHSLLEITDYIKPFLPILESHMVNFFTYDLWNKNVPGTIKDEVDKYNLIVNAFFEDPKSSINGGELQRFIETSRKYLPSALGVCLHEKEVYDLFRDWNFPRANTLLDNSFMSFKKSHEVEVMSNIITYLSEGFGCSHILDVGGGKGYLGSVLALEHKLKVLSIDSSSSNTHAAGKRAQKMEKYWQGIRKRIETGYSRKGKHWKAKPSGNEVTVSPVSSFNTENKDYKKEPAVNFDDLYKNETMFVNPDTDVVGILREKFGEEDADVSIALVGLHTCGNLGPSSIELFLKMNSVRLLLNVGCCYHLLTDKLDGEHGKEVPSDLCSNSAGFPMSQLLYSRGFRLTYNARAVAAQSVDRIMEEKVLPSANLFYRALLEVLLVEKFKIEEIFKIGSIKCDSFPEYARKALKKFELQDEVTDHELEELFDKYKQHWSKLQIYFMMRVTLAPIVEAICLLDRLQYLQEQGIKDAYLIRLFDPVKSPRCYGILAVRE</sequence>
<evidence type="ECO:0000259" key="1">
    <source>
        <dbReference type="Pfam" id="PF13679"/>
    </source>
</evidence>